<gene>
    <name evidence="2" type="ORF">SLUN_22835</name>
</gene>
<evidence type="ECO:0000259" key="1">
    <source>
        <dbReference type="PROSITE" id="PS50943"/>
    </source>
</evidence>
<accession>A0A2R4T605</accession>
<dbReference type="OrthoDB" id="5177600at2"/>
<feature type="domain" description="HTH cro/C1-type" evidence="1">
    <location>
        <begin position="49"/>
        <end position="102"/>
    </location>
</feature>
<dbReference type="Pfam" id="PF19054">
    <property type="entry name" value="DUF5753"/>
    <property type="match status" value="1"/>
</dbReference>
<dbReference type="InterPro" id="IPR001387">
    <property type="entry name" value="Cro/C1-type_HTH"/>
</dbReference>
<evidence type="ECO:0000313" key="2">
    <source>
        <dbReference type="EMBL" id="AVZ74579.1"/>
    </source>
</evidence>
<dbReference type="CDD" id="cd00093">
    <property type="entry name" value="HTH_XRE"/>
    <property type="match status" value="1"/>
</dbReference>
<dbReference type="SMART" id="SM00530">
    <property type="entry name" value="HTH_XRE"/>
    <property type="match status" value="1"/>
</dbReference>
<dbReference type="InterPro" id="IPR043917">
    <property type="entry name" value="DUF5753"/>
</dbReference>
<evidence type="ECO:0000313" key="3">
    <source>
        <dbReference type="Proteomes" id="UP000244201"/>
    </source>
</evidence>
<protein>
    <submittedName>
        <fullName evidence="2">Transcriptional regulator</fullName>
    </submittedName>
</protein>
<dbReference type="KEGG" id="slk:SLUN_22835"/>
<dbReference type="SUPFAM" id="SSF47413">
    <property type="entry name" value="lambda repressor-like DNA-binding domains"/>
    <property type="match status" value="1"/>
</dbReference>
<dbReference type="Gene3D" id="1.10.260.40">
    <property type="entry name" value="lambda repressor-like DNA-binding domains"/>
    <property type="match status" value="1"/>
</dbReference>
<dbReference type="GO" id="GO:0003677">
    <property type="term" value="F:DNA binding"/>
    <property type="evidence" value="ECO:0007669"/>
    <property type="project" value="InterPro"/>
</dbReference>
<dbReference type="InterPro" id="IPR010982">
    <property type="entry name" value="Lambda_DNA-bd_dom_sf"/>
</dbReference>
<dbReference type="Pfam" id="PF13560">
    <property type="entry name" value="HTH_31"/>
    <property type="match status" value="1"/>
</dbReference>
<dbReference type="PROSITE" id="PS50943">
    <property type="entry name" value="HTH_CROC1"/>
    <property type="match status" value="1"/>
</dbReference>
<keyword evidence="3" id="KW-1185">Reference proteome</keyword>
<dbReference type="Proteomes" id="UP000244201">
    <property type="component" value="Chromosome"/>
</dbReference>
<reference evidence="2 3" key="1">
    <citation type="submission" date="2018-01" db="EMBL/GenBank/DDBJ databases">
        <title>Complete genome sequence of Streptomyces lunaelactis MM109T, a Ferroverdin A producer isolated from cave moonmilk deposits.</title>
        <authorList>
            <person name="Naome A."/>
            <person name="Martinet L."/>
            <person name="Maciejewska M."/>
            <person name="Anderssen S."/>
            <person name="Adam D."/>
            <person name="Tenconi E."/>
            <person name="Deflandre B."/>
            <person name="Arguelles-Arias A."/>
            <person name="Calusinska M."/>
            <person name="Copieters W."/>
            <person name="Karim L."/>
            <person name="Hanikenne M."/>
            <person name="Baurain D."/>
            <person name="van Wezel G."/>
            <person name="Smargiasso N."/>
            <person name="de Pauw E."/>
            <person name="Delfosse P."/>
            <person name="Rigali S."/>
        </authorList>
    </citation>
    <scope>NUCLEOTIDE SEQUENCE [LARGE SCALE GENOMIC DNA]</scope>
    <source>
        <strain evidence="2 3">MM109</strain>
    </source>
</reference>
<proteinExistence type="predicted"/>
<organism evidence="2 3">
    <name type="scientific">Streptomyces lunaelactis</name>
    <dbReference type="NCBI Taxonomy" id="1535768"/>
    <lineage>
        <taxon>Bacteria</taxon>
        <taxon>Bacillati</taxon>
        <taxon>Actinomycetota</taxon>
        <taxon>Actinomycetes</taxon>
        <taxon>Kitasatosporales</taxon>
        <taxon>Streptomycetaceae</taxon>
        <taxon>Streptomyces</taxon>
    </lineage>
</organism>
<dbReference type="AlphaFoldDB" id="A0A2R4T605"/>
<dbReference type="EMBL" id="CP026304">
    <property type="protein sequence ID" value="AVZ74579.1"/>
    <property type="molecule type" value="Genomic_DNA"/>
</dbReference>
<name>A0A2R4T605_9ACTN</name>
<sequence length="302" mass="34694">MMQCVQPYKKSVRSRVRDVRMWVGSWTCMHPRKRQRKNASAMKLVGAQLAMFREFAGLRQRELAERVCVHEETIASVEQGRRPLKPDLAKVLDRVLDTKRALETAVDNMPEIDRFPVWAAEFMDAEREAIAVSSYQNQVVPGQLQTENYARAVFRSRIPILDEDEITKRATTRIERQEILHRKNPLSISFVIWQPVLMLRLGDTETYAEQIRHLRTCAQLPGVSIQVMPLDRGSHPALDGPFILLETVDHQYLAYAETQRGSQLISDLDEVSILSQRYAMLRTQALNQEDTVGLLGRLLGEQ</sequence>